<organism evidence="1 2">
    <name type="scientific">Escherichia whittamii</name>
    <dbReference type="NCBI Taxonomy" id="2762229"/>
    <lineage>
        <taxon>Bacteria</taxon>
        <taxon>Pseudomonadati</taxon>
        <taxon>Pseudomonadota</taxon>
        <taxon>Gammaproteobacteria</taxon>
        <taxon>Enterobacterales</taxon>
        <taxon>Enterobacteriaceae</taxon>
        <taxon>Escherichia</taxon>
    </lineage>
</organism>
<dbReference type="Proteomes" id="UP000605603">
    <property type="component" value="Unassembled WGS sequence"/>
</dbReference>
<evidence type="ECO:0000313" key="1">
    <source>
        <dbReference type="EMBL" id="MBD7972389.1"/>
    </source>
</evidence>
<accession>A0ABR8TAJ3</accession>
<dbReference type="RefSeq" id="WP_191773553.1">
    <property type="nucleotide sequence ID" value="NZ_JACSQI010000002.1"/>
</dbReference>
<evidence type="ECO:0000313" key="2">
    <source>
        <dbReference type="Proteomes" id="UP000605603"/>
    </source>
</evidence>
<comment type="caution">
    <text evidence="1">The sequence shown here is derived from an EMBL/GenBank/DDBJ whole genome shotgun (WGS) entry which is preliminary data.</text>
</comment>
<protein>
    <submittedName>
        <fullName evidence="1">Uncharacterized protein</fullName>
    </submittedName>
</protein>
<dbReference type="EMBL" id="JACSQI010000002">
    <property type="protein sequence ID" value="MBD7972389.1"/>
    <property type="molecule type" value="Genomic_DNA"/>
</dbReference>
<sequence length="117" mass="13520">MSNKIIDARIDDYFTVLKEKSRPPSKGGNTKARHVHCIKIDGIIYSFFAFGSKQWVYKTDRVSFEYEMNGPYRNIIPESISTTDRDGKLVIRGLRGFSKKLRTADTRLPGSRRECRD</sequence>
<keyword evidence="2" id="KW-1185">Reference proteome</keyword>
<name>A0ABR8TAJ3_9ESCH</name>
<proteinExistence type="predicted"/>
<reference evidence="1 2" key="1">
    <citation type="submission" date="2020-08" db="EMBL/GenBank/DDBJ databases">
        <title>A Genomic Blueprint of the Chicken Gut Microbiome.</title>
        <authorList>
            <person name="Gilroy R."/>
            <person name="Ravi A."/>
            <person name="Getino M."/>
            <person name="Pursley I."/>
            <person name="Horton D.L."/>
            <person name="Alikhan N.-F."/>
            <person name="Baker D."/>
            <person name="Gharbi K."/>
            <person name="Hall N."/>
            <person name="Watson M."/>
            <person name="Adriaenssens E.M."/>
            <person name="Foster-Nyarko E."/>
            <person name="Jarju S."/>
            <person name="Secka A."/>
            <person name="Antonio M."/>
            <person name="Oren A."/>
            <person name="Chaudhuri R."/>
            <person name="La Ragione R.M."/>
            <person name="Hildebrand F."/>
            <person name="Pallen M.J."/>
        </authorList>
    </citation>
    <scope>NUCLEOTIDE SEQUENCE [LARGE SCALE GENOMIC DNA]</scope>
    <source>
        <strain evidence="1 2">Sa2BVA5</strain>
    </source>
</reference>
<gene>
    <name evidence="1" type="ORF">H9644_04965</name>
</gene>